<accession>A0A6B1G647</accession>
<reference evidence="1" key="1">
    <citation type="submission" date="2019-09" db="EMBL/GenBank/DDBJ databases">
        <title>Characterisation of the sponge microbiome using genome-centric metagenomics.</title>
        <authorList>
            <person name="Engelberts J.P."/>
            <person name="Robbins S.J."/>
            <person name="De Goeij J.M."/>
            <person name="Aranda M."/>
            <person name="Bell S.C."/>
            <person name="Webster N.S."/>
        </authorList>
    </citation>
    <scope>NUCLEOTIDE SEQUENCE</scope>
    <source>
        <strain evidence="1">SB0675_bin_29</strain>
    </source>
</reference>
<name>A0A6B1G647_9CHLR</name>
<gene>
    <name evidence="1" type="ORF">F4148_19915</name>
</gene>
<comment type="caution">
    <text evidence="1">The sequence shown here is derived from an EMBL/GenBank/DDBJ whole genome shotgun (WGS) entry which is preliminary data.</text>
</comment>
<sequence>MMGDCRYCGKSAGFLRKEHKACAEAHEEGLGSIRKICVDAALHGVDVNGLPDRVRAIGAAAYIDTSGAAMTATLAHGWGQAVKAAMDDHFLSNEEKRALNRYRSQHNLGAHHLDGSGQFTLFRMMNLLNALSEHGVVPRFDRRRVRPPFNLMKSEELLWLFGGADYLEQVTQREFRGGSLGVSFRVAKGVYIRPGAFRGRSVATSSMQHTDSGVLGITTKHIYFKGNSKSFRVRLEKIVSFDPYRDGLGIMRDTARAKPEVFRMGETDAWFMLNIIDAVMSMDRVKLPKAGDPTLDDIVDGDLV</sequence>
<organism evidence="1">
    <name type="scientific">Caldilineaceae bacterium SB0675_bin_29</name>
    <dbReference type="NCBI Taxonomy" id="2605266"/>
    <lineage>
        <taxon>Bacteria</taxon>
        <taxon>Bacillati</taxon>
        <taxon>Chloroflexota</taxon>
        <taxon>Caldilineae</taxon>
        <taxon>Caldilineales</taxon>
        <taxon>Caldilineaceae</taxon>
    </lineage>
</organism>
<protein>
    <submittedName>
        <fullName evidence="1">Uncharacterized protein</fullName>
    </submittedName>
</protein>
<proteinExistence type="predicted"/>
<dbReference type="EMBL" id="VYDA01000704">
    <property type="protein sequence ID" value="MYH63910.1"/>
    <property type="molecule type" value="Genomic_DNA"/>
</dbReference>
<evidence type="ECO:0000313" key="1">
    <source>
        <dbReference type="EMBL" id="MYH63910.1"/>
    </source>
</evidence>
<dbReference type="AlphaFoldDB" id="A0A6B1G647"/>